<evidence type="ECO:0000313" key="3">
    <source>
        <dbReference type="Proteomes" id="UP001168877"/>
    </source>
</evidence>
<dbReference type="Proteomes" id="UP001168877">
    <property type="component" value="Unassembled WGS sequence"/>
</dbReference>
<evidence type="ECO:0000256" key="1">
    <source>
        <dbReference type="SAM" id="MobiDB-lite"/>
    </source>
</evidence>
<feature type="compositionally biased region" description="Low complexity" evidence="1">
    <location>
        <begin position="145"/>
        <end position="169"/>
    </location>
</feature>
<evidence type="ECO:0000313" key="2">
    <source>
        <dbReference type="EMBL" id="KAK0588556.1"/>
    </source>
</evidence>
<sequence length="169" mass="18838">MFYRRCRRTGRLDKSFLIYQIHRIIGLEAVRAGYLGPNREESQIRSFVEVTKWVSVDPTKWVSVLYVGGRRNGGRHRGEAKDKKLKICELGLSRNRKEVVVDVEENCDLQTGNWVWEDPMDLDLCAGGEVYAPTLGTRTTPPFPTSTSASPNLSSSSTATAMALKSSAA</sequence>
<gene>
    <name evidence="2" type="ORF">LWI29_002549</name>
</gene>
<reference evidence="2" key="1">
    <citation type="journal article" date="2022" name="Plant J.">
        <title>Strategies of tolerance reflected in two North American maple genomes.</title>
        <authorList>
            <person name="McEvoy S.L."/>
            <person name="Sezen U.U."/>
            <person name="Trouern-Trend A."/>
            <person name="McMahon S.M."/>
            <person name="Schaberg P.G."/>
            <person name="Yang J."/>
            <person name="Wegrzyn J.L."/>
            <person name="Swenson N.G."/>
        </authorList>
    </citation>
    <scope>NUCLEOTIDE SEQUENCE</scope>
    <source>
        <strain evidence="2">NS2018</strain>
    </source>
</reference>
<keyword evidence="3" id="KW-1185">Reference proteome</keyword>
<dbReference type="AlphaFoldDB" id="A0AA39S150"/>
<protein>
    <submittedName>
        <fullName evidence="2">Uncharacterized protein</fullName>
    </submittedName>
</protein>
<accession>A0AA39S150</accession>
<proteinExistence type="predicted"/>
<dbReference type="EMBL" id="JAUESC010000381">
    <property type="protein sequence ID" value="KAK0588556.1"/>
    <property type="molecule type" value="Genomic_DNA"/>
</dbReference>
<reference evidence="2" key="2">
    <citation type="submission" date="2023-06" db="EMBL/GenBank/DDBJ databases">
        <authorList>
            <person name="Swenson N.G."/>
            <person name="Wegrzyn J.L."/>
            <person name="Mcevoy S.L."/>
        </authorList>
    </citation>
    <scope>NUCLEOTIDE SEQUENCE</scope>
    <source>
        <strain evidence="2">NS2018</strain>
        <tissue evidence="2">Leaf</tissue>
    </source>
</reference>
<feature type="region of interest" description="Disordered" evidence="1">
    <location>
        <begin position="136"/>
        <end position="169"/>
    </location>
</feature>
<name>A0AA39S150_ACESA</name>
<comment type="caution">
    <text evidence="2">The sequence shown here is derived from an EMBL/GenBank/DDBJ whole genome shotgun (WGS) entry which is preliminary data.</text>
</comment>
<organism evidence="2 3">
    <name type="scientific">Acer saccharum</name>
    <name type="common">Sugar maple</name>
    <dbReference type="NCBI Taxonomy" id="4024"/>
    <lineage>
        <taxon>Eukaryota</taxon>
        <taxon>Viridiplantae</taxon>
        <taxon>Streptophyta</taxon>
        <taxon>Embryophyta</taxon>
        <taxon>Tracheophyta</taxon>
        <taxon>Spermatophyta</taxon>
        <taxon>Magnoliopsida</taxon>
        <taxon>eudicotyledons</taxon>
        <taxon>Gunneridae</taxon>
        <taxon>Pentapetalae</taxon>
        <taxon>rosids</taxon>
        <taxon>malvids</taxon>
        <taxon>Sapindales</taxon>
        <taxon>Sapindaceae</taxon>
        <taxon>Hippocastanoideae</taxon>
        <taxon>Acereae</taxon>
        <taxon>Acer</taxon>
    </lineage>
</organism>